<feature type="domain" description="RRM" evidence="8">
    <location>
        <begin position="507"/>
        <end position="573"/>
    </location>
</feature>
<dbReference type="Pfam" id="PF00076">
    <property type="entry name" value="RRM_1"/>
    <property type="match status" value="2"/>
</dbReference>
<dbReference type="InterPro" id="IPR000504">
    <property type="entry name" value="RRM_dom"/>
</dbReference>
<reference evidence="9" key="2">
    <citation type="submission" date="2020-11" db="EMBL/GenBank/DDBJ databases">
        <authorList>
            <person name="Cecchin M."/>
            <person name="Marcolungo L."/>
            <person name="Rossato M."/>
            <person name="Girolomoni L."/>
            <person name="Cosentino E."/>
            <person name="Cuine S."/>
            <person name="Li-Beisson Y."/>
            <person name="Delledonne M."/>
            <person name="Ballottari M."/>
        </authorList>
    </citation>
    <scope>NUCLEOTIDE SEQUENCE</scope>
    <source>
        <strain evidence="9">211/11P</strain>
        <tissue evidence="9">Whole cell</tissue>
    </source>
</reference>
<dbReference type="GO" id="GO:0005634">
    <property type="term" value="C:nucleus"/>
    <property type="evidence" value="ECO:0007669"/>
    <property type="project" value="UniProtKB-SubCell"/>
</dbReference>
<evidence type="ECO:0000313" key="9">
    <source>
        <dbReference type="EMBL" id="KAI3428156.1"/>
    </source>
</evidence>
<protein>
    <recommendedName>
        <fullName evidence="8">RRM domain-containing protein</fullName>
    </recommendedName>
</protein>
<reference evidence="9" key="1">
    <citation type="journal article" date="2019" name="Plant J.">
        <title>Chlorella vulgaris genome assembly and annotation reveals the molecular basis for metabolic acclimation to high light conditions.</title>
        <authorList>
            <person name="Cecchin M."/>
            <person name="Marcolungo L."/>
            <person name="Rossato M."/>
            <person name="Girolomoni L."/>
            <person name="Cosentino E."/>
            <person name="Cuine S."/>
            <person name="Li-Beisson Y."/>
            <person name="Delledonne M."/>
            <person name="Ballottari M."/>
        </authorList>
    </citation>
    <scope>NUCLEOTIDE SEQUENCE</scope>
    <source>
        <strain evidence="9">211/11P</strain>
    </source>
</reference>
<evidence type="ECO:0000256" key="5">
    <source>
        <dbReference type="ARBA" id="ARBA00023242"/>
    </source>
</evidence>
<evidence type="ECO:0000256" key="6">
    <source>
        <dbReference type="PROSITE-ProRule" id="PRU00176"/>
    </source>
</evidence>
<feature type="region of interest" description="Disordered" evidence="7">
    <location>
        <begin position="744"/>
        <end position="770"/>
    </location>
</feature>
<evidence type="ECO:0000313" key="10">
    <source>
        <dbReference type="Proteomes" id="UP001055712"/>
    </source>
</evidence>
<dbReference type="PROSITE" id="PS50102">
    <property type="entry name" value="RRM"/>
    <property type="match status" value="2"/>
</dbReference>
<evidence type="ECO:0000259" key="8">
    <source>
        <dbReference type="PROSITE" id="PS50102"/>
    </source>
</evidence>
<evidence type="ECO:0000256" key="1">
    <source>
        <dbReference type="ARBA" id="ARBA00004123"/>
    </source>
</evidence>
<dbReference type="EMBL" id="SIDB01000009">
    <property type="protein sequence ID" value="KAI3428156.1"/>
    <property type="molecule type" value="Genomic_DNA"/>
</dbReference>
<feature type="compositionally biased region" description="Basic residues" evidence="7">
    <location>
        <begin position="855"/>
        <end position="878"/>
    </location>
</feature>
<dbReference type="SUPFAM" id="SSF54928">
    <property type="entry name" value="RNA-binding domain, RBD"/>
    <property type="match status" value="2"/>
</dbReference>
<feature type="compositionally biased region" description="Low complexity" evidence="7">
    <location>
        <begin position="744"/>
        <end position="753"/>
    </location>
</feature>
<dbReference type="InterPro" id="IPR050374">
    <property type="entry name" value="RRT5_SRSF_SR"/>
</dbReference>
<keyword evidence="4 6" id="KW-0694">RNA-binding</keyword>
<feature type="compositionally biased region" description="Pro residues" evidence="7">
    <location>
        <begin position="982"/>
        <end position="995"/>
    </location>
</feature>
<feature type="compositionally biased region" description="Basic and acidic residues" evidence="7">
    <location>
        <begin position="924"/>
        <end position="933"/>
    </location>
</feature>
<organism evidence="9 10">
    <name type="scientific">Chlorella vulgaris</name>
    <name type="common">Green alga</name>
    <dbReference type="NCBI Taxonomy" id="3077"/>
    <lineage>
        <taxon>Eukaryota</taxon>
        <taxon>Viridiplantae</taxon>
        <taxon>Chlorophyta</taxon>
        <taxon>core chlorophytes</taxon>
        <taxon>Trebouxiophyceae</taxon>
        <taxon>Chlorellales</taxon>
        <taxon>Chlorellaceae</taxon>
        <taxon>Chlorella clade</taxon>
        <taxon>Chlorella</taxon>
    </lineage>
</organism>
<evidence type="ECO:0000256" key="7">
    <source>
        <dbReference type="SAM" id="MobiDB-lite"/>
    </source>
</evidence>
<feature type="compositionally biased region" description="Basic and acidic residues" evidence="7">
    <location>
        <begin position="962"/>
        <end position="974"/>
    </location>
</feature>
<dbReference type="InterPro" id="IPR012677">
    <property type="entry name" value="Nucleotide-bd_a/b_plait_sf"/>
</dbReference>
<evidence type="ECO:0000256" key="3">
    <source>
        <dbReference type="ARBA" id="ARBA00022737"/>
    </source>
</evidence>
<evidence type="ECO:0000256" key="4">
    <source>
        <dbReference type="ARBA" id="ARBA00022884"/>
    </source>
</evidence>
<name>A0A9D4YV58_CHLVU</name>
<dbReference type="Proteomes" id="UP001055712">
    <property type="component" value="Unassembled WGS sequence"/>
</dbReference>
<comment type="caution">
    <text evidence="9">The sequence shown here is derived from an EMBL/GenBank/DDBJ whole genome shotgun (WGS) entry which is preliminary data.</text>
</comment>
<keyword evidence="5" id="KW-0539">Nucleus</keyword>
<accession>A0A9D4YV58</accession>
<dbReference type="GO" id="GO:0005737">
    <property type="term" value="C:cytoplasm"/>
    <property type="evidence" value="ECO:0007669"/>
    <property type="project" value="TreeGrafter"/>
</dbReference>
<keyword evidence="10" id="KW-1185">Reference proteome</keyword>
<dbReference type="PANTHER" id="PTHR23003:SF62">
    <property type="entry name" value="SERINE_ARGININE (SR)-TYPE SHUTTLING MRNA BINDING PROTEIN NPL3"/>
    <property type="match status" value="1"/>
</dbReference>
<keyword evidence="3" id="KW-0677">Repeat</keyword>
<keyword evidence="2" id="KW-0507">mRNA processing</keyword>
<dbReference type="OrthoDB" id="10669244at2759"/>
<feature type="region of interest" description="Disordered" evidence="7">
    <location>
        <begin position="794"/>
        <end position="995"/>
    </location>
</feature>
<sequence>MDAWVCRKNLIELLLTRNELSALTELLKALSGLVGSDLETILDGCYVRICMKGVYSLHRISGCQLDAVKGTLCLLLEGMAKPVSVSSVSATNPLQDDTVFESTGREELQRLEQKLAVGGGRAVINRVAAAGAAWRRKVLLAWAPKLEEYRHSLGLGKLVADLYHLDRLNEQASSLEPLVPWPPPLPPEHLIAQQQQAQQQQPPQQQLPVPAPVGQQPAALSEQRLAAGVVPQSRDPRARPAQPAAHEPTLLLSGAAAQGVAAPQQPDLAQQPAFLGDILQQLAQELAGSGRLGGGEAGAAALLPALSMDLERSGSGVELSELTVSGLPPDATHGGVATFFRSLYPSVHSARILDPAGTAVVRFRDASQRDAALSKVPGHVYAGCVLAVALPGTKPPAKTFDLFVSGMHSTACGSTLAAFFRERYPSVLGARVLPGVAQAFGASAREGMKRRGFVRFGDPSERDAALQEEVTWMGNPLSLELPWQGARQGQEQQQAGGGGADTCAEPVSLYILNVGSALSPEQLRNYFKERYTSVVSAKIASSGIGVVHFTSVEERQRAREEMDGHVLPGGRKIGTGLPPGSESQAVSAPPLAPAAGTAVCDRQAPAEAPAPAAVLAPAAGQVPRALLPLAEFHVPAVGQVLPGAAAGGAVQDPSAAPVLQGVSSWAPPVLLQGGNFTAPQAPWDTTAFPWMAGGGLVPHPGMTLQSAPGPPGYQPHQVLLPQQQHHQQFQQQQHQHQLQLSVGNAPLPHALPGLLPPHGPPAAAATAPGAAGVPEPAAAAACASTLVITSDSAAAAKSSDNRRQAAAVGPEAGSRTPRRAGPGQREARQVAGSARRERSRSTSHSRSRGRDGSRRHSSPAGRRRSHRERSRSFSRSRGRSQPIRDRSRSRGRRRVQQSPLSPPQETSRRRRSVTRSPPPRVSRRFADEAEIRRRSSTPDAAVLKRGSQLPPGLGSPLPPPRRSLDPHPAIDLRRRQGTWSPVPQPMPLPRGRPASPPPFARGGLEGHFLSSPAVMPPHLPQLFLNASRHLRCEQGLPIAVADVHRRMDQLCGPDCFGGTGTNMLQLLHRMEASGAVRLSRINGRLFLFEV</sequence>
<feature type="region of interest" description="Disordered" evidence="7">
    <location>
        <begin position="179"/>
        <end position="245"/>
    </location>
</feature>
<dbReference type="CDD" id="cd00590">
    <property type="entry name" value="RRM_SF"/>
    <property type="match status" value="1"/>
</dbReference>
<evidence type="ECO:0000256" key="2">
    <source>
        <dbReference type="ARBA" id="ARBA00022664"/>
    </source>
</evidence>
<feature type="compositionally biased region" description="Low complexity" evidence="7">
    <location>
        <begin position="761"/>
        <end position="770"/>
    </location>
</feature>
<dbReference type="PANTHER" id="PTHR23003">
    <property type="entry name" value="RNA RECOGNITION MOTIF RRM DOMAIN CONTAINING PROTEIN"/>
    <property type="match status" value="1"/>
</dbReference>
<dbReference type="SMART" id="SM00360">
    <property type="entry name" value="RRM"/>
    <property type="match status" value="3"/>
</dbReference>
<feature type="domain" description="RRM" evidence="8">
    <location>
        <begin position="320"/>
        <end position="393"/>
    </location>
</feature>
<dbReference type="GO" id="GO:0003729">
    <property type="term" value="F:mRNA binding"/>
    <property type="evidence" value="ECO:0007669"/>
    <property type="project" value="TreeGrafter"/>
</dbReference>
<dbReference type="Gene3D" id="3.30.70.330">
    <property type="match status" value="2"/>
</dbReference>
<dbReference type="AlphaFoldDB" id="A0A9D4YV58"/>
<feature type="compositionally biased region" description="Polar residues" evidence="7">
    <location>
        <begin position="896"/>
        <end position="905"/>
    </location>
</feature>
<feature type="compositionally biased region" description="Low complexity" evidence="7">
    <location>
        <begin position="188"/>
        <end position="220"/>
    </location>
</feature>
<feature type="compositionally biased region" description="Low complexity" evidence="7">
    <location>
        <begin position="945"/>
        <end position="955"/>
    </location>
</feature>
<proteinExistence type="predicted"/>
<dbReference type="InterPro" id="IPR035979">
    <property type="entry name" value="RBD_domain_sf"/>
</dbReference>
<comment type="subcellular location">
    <subcellularLocation>
        <location evidence="1">Nucleus</location>
    </subcellularLocation>
</comment>
<gene>
    <name evidence="9" type="ORF">D9Q98_006540</name>
</gene>
<dbReference type="GO" id="GO:0006397">
    <property type="term" value="P:mRNA processing"/>
    <property type="evidence" value="ECO:0007669"/>
    <property type="project" value="UniProtKB-KW"/>
</dbReference>